<reference evidence="2" key="1">
    <citation type="journal article" date="2019" name="Int. J. Syst. Evol. Microbiol.">
        <title>The Global Catalogue of Microorganisms (GCM) 10K type strain sequencing project: providing services to taxonomists for standard genome sequencing and annotation.</title>
        <authorList>
            <consortium name="The Broad Institute Genomics Platform"/>
            <consortium name="The Broad Institute Genome Sequencing Center for Infectious Disease"/>
            <person name="Wu L."/>
            <person name="Ma J."/>
        </authorList>
    </citation>
    <scope>NUCLEOTIDE SEQUENCE [LARGE SCALE GENOMIC DNA]</scope>
    <source>
        <strain evidence="2">CGMCC 1.15399</strain>
    </source>
</reference>
<keyword evidence="2" id="KW-1185">Reference proteome</keyword>
<organism evidence="1 2">
    <name type="scientific">Nonomuraea guangzhouensis</name>
    <dbReference type="NCBI Taxonomy" id="1291555"/>
    <lineage>
        <taxon>Bacteria</taxon>
        <taxon>Bacillati</taxon>
        <taxon>Actinomycetota</taxon>
        <taxon>Actinomycetes</taxon>
        <taxon>Streptosporangiales</taxon>
        <taxon>Streptosporangiaceae</taxon>
        <taxon>Nonomuraea</taxon>
    </lineage>
</organism>
<dbReference type="Proteomes" id="UP001597097">
    <property type="component" value="Unassembled WGS sequence"/>
</dbReference>
<comment type="caution">
    <text evidence="1">The sequence shown here is derived from an EMBL/GenBank/DDBJ whole genome shotgun (WGS) entry which is preliminary data.</text>
</comment>
<sequence length="92" mass="10402">MDVSNITRKSTVRNPVRRLLAGLLEVLDAWAFAELDARARGQGWQVRRPAPLMRVYRAPEFDTYVRCAACEGEGVTRRGLCRACLGLGRVRR</sequence>
<protein>
    <submittedName>
        <fullName evidence="1">Uncharacterized protein</fullName>
    </submittedName>
</protein>
<proteinExistence type="predicted"/>
<accession>A0ABW4GDQ3</accession>
<dbReference type="RefSeq" id="WP_219526863.1">
    <property type="nucleotide sequence ID" value="NZ_JAHKRM010000001.1"/>
</dbReference>
<name>A0ABW4GDQ3_9ACTN</name>
<evidence type="ECO:0000313" key="1">
    <source>
        <dbReference type="EMBL" id="MFD1540418.1"/>
    </source>
</evidence>
<gene>
    <name evidence="1" type="ORF">ACFSJ0_25410</name>
</gene>
<dbReference type="EMBL" id="JBHUCM010000019">
    <property type="protein sequence ID" value="MFD1540418.1"/>
    <property type="molecule type" value="Genomic_DNA"/>
</dbReference>
<evidence type="ECO:0000313" key="2">
    <source>
        <dbReference type="Proteomes" id="UP001597097"/>
    </source>
</evidence>